<keyword evidence="2" id="KW-0547">Nucleotide-binding</keyword>
<evidence type="ECO:0000313" key="4">
    <source>
        <dbReference type="EMBL" id="QEK79004.1"/>
    </source>
</evidence>
<dbReference type="AlphaFoldDB" id="A0A5C0XT23"/>
<dbReference type="InterPro" id="IPR027417">
    <property type="entry name" value="P-loop_NTPase"/>
</dbReference>
<keyword evidence="3" id="KW-0067">ATP-binding</keyword>
<dbReference type="SUPFAM" id="SSF52540">
    <property type="entry name" value="P-loop containing nucleoside triphosphate hydrolases"/>
    <property type="match status" value="1"/>
</dbReference>
<gene>
    <name evidence="4" type="ORF">PFDSM3638_06835</name>
</gene>
<dbReference type="Proteomes" id="UP000324354">
    <property type="component" value="Chromosome"/>
</dbReference>
<dbReference type="InterPro" id="IPR051782">
    <property type="entry name" value="ABC_Transporter_VariousFunc"/>
</dbReference>
<organism evidence="4 5">
    <name type="scientific">Pyrococcus furiosus (strain ATCC 43587 / DSM 3638 / JCM 8422 / Vc1)</name>
    <dbReference type="NCBI Taxonomy" id="186497"/>
    <lineage>
        <taxon>Archaea</taxon>
        <taxon>Methanobacteriati</taxon>
        <taxon>Methanobacteriota</taxon>
        <taxon>Thermococci</taxon>
        <taxon>Thermococcales</taxon>
        <taxon>Thermococcaceae</taxon>
        <taxon>Pyrococcus</taxon>
    </lineage>
</organism>
<proteinExistence type="predicted"/>
<evidence type="ECO:0000313" key="5">
    <source>
        <dbReference type="Proteomes" id="UP000324354"/>
    </source>
</evidence>
<accession>A0A5C0XT23</accession>
<sequence>MDEPFSGLETFGISTVSEVIMEKAEEGTNMIIVSHLWKPIYHVVNKIVILAGGKVAFVGKREEGLDYLQRIGI</sequence>
<dbReference type="PANTHER" id="PTHR42939">
    <property type="entry name" value="ABC TRANSPORTER ATP-BINDING PROTEIN ALBC-RELATED"/>
    <property type="match status" value="1"/>
</dbReference>
<reference evidence="4 5" key="1">
    <citation type="submission" date="2017-08" db="EMBL/GenBank/DDBJ databases">
        <title>Resequencing and Reannotation of the genome of Pyrococcus furiosus type strain DSM3638.</title>
        <authorList>
            <person name="Reichelt R.M."/>
            <person name="Bunk B."/>
        </authorList>
    </citation>
    <scope>NUCLEOTIDE SEQUENCE [LARGE SCALE GENOMIC DNA]</scope>
    <source>
        <strain evidence="4 5">DSM 3638</strain>
    </source>
</reference>
<evidence type="ECO:0000256" key="2">
    <source>
        <dbReference type="ARBA" id="ARBA00022741"/>
    </source>
</evidence>
<protein>
    <submittedName>
        <fullName evidence="4">Transporter</fullName>
    </submittedName>
</protein>
<dbReference type="GO" id="GO:0005524">
    <property type="term" value="F:ATP binding"/>
    <property type="evidence" value="ECO:0007669"/>
    <property type="project" value="UniProtKB-KW"/>
</dbReference>
<dbReference type="PANTHER" id="PTHR42939:SF1">
    <property type="entry name" value="ABC TRANSPORTER ATP-BINDING PROTEIN ALBC-RELATED"/>
    <property type="match status" value="1"/>
</dbReference>
<keyword evidence="1" id="KW-0813">Transport</keyword>
<dbReference type="EMBL" id="CP023154">
    <property type="protein sequence ID" value="QEK79004.1"/>
    <property type="molecule type" value="Genomic_DNA"/>
</dbReference>
<evidence type="ECO:0000256" key="3">
    <source>
        <dbReference type="ARBA" id="ARBA00022840"/>
    </source>
</evidence>
<dbReference type="Gene3D" id="3.40.50.300">
    <property type="entry name" value="P-loop containing nucleotide triphosphate hydrolases"/>
    <property type="match status" value="1"/>
</dbReference>
<evidence type="ECO:0000256" key="1">
    <source>
        <dbReference type="ARBA" id="ARBA00022448"/>
    </source>
</evidence>
<name>A0A5C0XT23_PYRFU</name>